<evidence type="ECO:0000313" key="25">
    <source>
        <dbReference type="EMBL" id="WEL39844.1"/>
    </source>
</evidence>
<evidence type="ECO:0000256" key="1">
    <source>
        <dbReference type="ARBA" id="ARBA00001663"/>
    </source>
</evidence>
<keyword evidence="7" id="KW-0963">Cytoplasm</keyword>
<dbReference type="InterPro" id="IPR003591">
    <property type="entry name" value="Leu-rich_rpt_typical-subtyp"/>
</dbReference>
<evidence type="ECO:0000313" key="27">
    <source>
        <dbReference type="Proteomes" id="UP001217963"/>
    </source>
</evidence>
<dbReference type="InterPro" id="IPR032675">
    <property type="entry name" value="LRR_dom_sf"/>
</dbReference>
<evidence type="ECO:0000256" key="19">
    <source>
        <dbReference type="ARBA" id="ARBA00030493"/>
    </source>
</evidence>
<feature type="domain" description="Endonuclease/exonuclease/phosphatase" evidence="22">
    <location>
        <begin position="175"/>
        <end position="468"/>
    </location>
</feature>
<keyword evidence="27" id="KW-1185">Reference proteome</keyword>
<evidence type="ECO:0000256" key="4">
    <source>
        <dbReference type="ARBA" id="ARBA00004496"/>
    </source>
</evidence>
<organism evidence="24 26">
    <name type="scientific">Encephalitozoon hellem</name>
    <name type="common">Microsporidian parasite</name>
    <dbReference type="NCBI Taxonomy" id="27973"/>
    <lineage>
        <taxon>Eukaryota</taxon>
        <taxon>Fungi</taxon>
        <taxon>Fungi incertae sedis</taxon>
        <taxon>Microsporidia</taxon>
        <taxon>Unikaryonidae</taxon>
        <taxon>Encephalitozoon</taxon>
    </lineage>
</organism>
<protein>
    <recommendedName>
        <fullName evidence="6">poly(A)-specific ribonuclease</fullName>
        <ecNumber evidence="6">3.1.13.4</ecNumber>
    </recommendedName>
    <alternativeName>
        <fullName evidence="19">Carbon catabolite repressor protein 4</fullName>
    </alternativeName>
    <alternativeName>
        <fullName evidence="20">Cytoplasmic deadenylase</fullName>
    </alternativeName>
    <alternativeName>
        <fullName evidence="21">Glucose-repressible alcohol dehydrogenase transcriptional effector</fullName>
    </alternativeName>
</protein>
<keyword evidence="13" id="KW-0269">Exonuclease</keyword>
<keyword evidence="9" id="KW-0540">Nuclease</keyword>
<dbReference type="InterPro" id="IPR005135">
    <property type="entry name" value="Endo/exonuclease/phosphatase"/>
</dbReference>
<evidence type="ECO:0000256" key="13">
    <source>
        <dbReference type="ARBA" id="ARBA00022839"/>
    </source>
</evidence>
<dbReference type="Gene3D" id="3.80.10.10">
    <property type="entry name" value="Ribonuclease Inhibitor"/>
    <property type="match status" value="1"/>
</dbReference>
<dbReference type="GO" id="GO:0003723">
    <property type="term" value="F:RNA binding"/>
    <property type="evidence" value="ECO:0007669"/>
    <property type="project" value="UniProtKB-KW"/>
</dbReference>
<dbReference type="InterPro" id="IPR055414">
    <property type="entry name" value="LRR_R13L4/SHOC2-like"/>
</dbReference>
<sequence>MGEECLASRRKSLGRTAEACEEPWTGLDLCSQGIRNISRSLFDMRFIRVLNLSNNEIEIIPKEICKLRCLEVLNLSKNKIRSIPPEIGKVASLKELNLSDNLISNIPMEIGTLYNLENLEIANNPLIVPFNTLVRDKKLLQFCREHNTGYPPPNDRPWIENLNKNVFYSDTISVGTFNILSNLWAARLTYAPSWVINPEFRREGILQEIVLYNVDILCLQEIELYSFFDFYKEQLEMRCSYDSIIYPRGRVKSVPDKKIVDGCAIFWRRNKFRLIAQFPIDFYQKVSQDARFNTNQELLERYGKKDNVAIGALLERPNGQQILVVNTHIFWDPDYPDVKLLQVILLIEEIRKIVSRHPNAYLFLQGDFNSLRSSSVYKSITTRTVDLADFGDIARHFSTQEFGDGLRLNDSYINQDLGFTNFTPIFKNVIDYIFYDSRIMLTSVLSPIEDEYTENVAGLPNMHFPSDHIFLGAKFALPNRNTTQNVFGRNPRQ</sequence>
<accession>A0A9Q9CEE2</accession>
<dbReference type="OrthoDB" id="428734at2759"/>
<dbReference type="Gene3D" id="3.60.10.10">
    <property type="entry name" value="Endonuclease/exonuclease/phosphatase"/>
    <property type="match status" value="1"/>
</dbReference>
<dbReference type="Pfam" id="PF23598">
    <property type="entry name" value="LRR_14"/>
    <property type="match status" value="1"/>
</dbReference>
<dbReference type="GO" id="GO:0004535">
    <property type="term" value="F:poly(A)-specific ribonuclease activity"/>
    <property type="evidence" value="ECO:0007669"/>
    <property type="project" value="UniProtKB-EC"/>
</dbReference>
<dbReference type="GO" id="GO:0005634">
    <property type="term" value="C:nucleus"/>
    <property type="evidence" value="ECO:0007669"/>
    <property type="project" value="UniProtKB-SubCell"/>
</dbReference>
<keyword evidence="18" id="KW-0539">Nucleus</keyword>
<evidence type="ECO:0000256" key="16">
    <source>
        <dbReference type="ARBA" id="ARBA00023015"/>
    </source>
</evidence>
<evidence type="ECO:0000256" key="17">
    <source>
        <dbReference type="ARBA" id="ARBA00023163"/>
    </source>
</evidence>
<dbReference type="Proteomes" id="UP001217963">
    <property type="component" value="Chromosome XI"/>
</dbReference>
<evidence type="ECO:0000313" key="24">
    <source>
        <dbReference type="EMBL" id="UTX44343.1"/>
    </source>
</evidence>
<evidence type="ECO:0000256" key="10">
    <source>
        <dbReference type="ARBA" id="ARBA00022723"/>
    </source>
</evidence>
<dbReference type="EMBL" id="CP119072">
    <property type="protein sequence ID" value="WEL39844.1"/>
    <property type="molecule type" value="Genomic_DNA"/>
</dbReference>
<evidence type="ECO:0000259" key="22">
    <source>
        <dbReference type="Pfam" id="PF03372"/>
    </source>
</evidence>
<evidence type="ECO:0000256" key="6">
    <source>
        <dbReference type="ARBA" id="ARBA00012161"/>
    </source>
</evidence>
<dbReference type="SMART" id="SM00369">
    <property type="entry name" value="LRR_TYP"/>
    <property type="match status" value="3"/>
</dbReference>
<dbReference type="SUPFAM" id="SSF56219">
    <property type="entry name" value="DNase I-like"/>
    <property type="match status" value="1"/>
</dbReference>
<keyword evidence="11" id="KW-0677">Repeat</keyword>
<keyword evidence="8" id="KW-0433">Leucine-rich repeat</keyword>
<dbReference type="InterPro" id="IPR001611">
    <property type="entry name" value="Leu-rich_rpt"/>
</dbReference>
<evidence type="ECO:0000256" key="2">
    <source>
        <dbReference type="ARBA" id="ARBA00001946"/>
    </source>
</evidence>
<reference evidence="25 27" key="2">
    <citation type="submission" date="2023-02" db="EMBL/GenBank/DDBJ databases">
        <title>Encephalitozoon hellem ATCC 50451 complete genome.</title>
        <authorList>
            <person name="Mascarenhas dos Santos A.C."/>
            <person name="Julian A.T."/>
            <person name="Pombert J.-F."/>
        </authorList>
    </citation>
    <scope>NUCLEOTIDE SEQUENCE [LARGE SCALE GENOMIC DNA]</scope>
    <source>
        <strain evidence="25 27">ATCC 50451</strain>
    </source>
</reference>
<comment type="cofactor">
    <cofactor evidence="2">
        <name>Mg(2+)</name>
        <dbReference type="ChEBI" id="CHEBI:18420"/>
    </cofactor>
</comment>
<dbReference type="EC" id="3.1.13.4" evidence="6"/>
<keyword evidence="12" id="KW-0378">Hydrolase</keyword>
<evidence type="ECO:0000256" key="12">
    <source>
        <dbReference type="ARBA" id="ARBA00022801"/>
    </source>
</evidence>
<comment type="catalytic activity">
    <reaction evidence="1">
        <text>Exonucleolytic cleavage of poly(A) to 5'-AMP.</text>
        <dbReference type="EC" id="3.1.13.4"/>
    </reaction>
</comment>
<dbReference type="EMBL" id="CP075157">
    <property type="protein sequence ID" value="UTX44343.1"/>
    <property type="molecule type" value="Genomic_DNA"/>
</dbReference>
<evidence type="ECO:0000256" key="14">
    <source>
        <dbReference type="ARBA" id="ARBA00022842"/>
    </source>
</evidence>
<evidence type="ECO:0000259" key="23">
    <source>
        <dbReference type="Pfam" id="PF23598"/>
    </source>
</evidence>
<reference evidence="24" key="1">
    <citation type="submission" date="2021-05" db="EMBL/GenBank/DDBJ databases">
        <title>Encephalitozoon hellem ATCC 50604 Complete Genome.</title>
        <authorList>
            <person name="Mascarenhas dos Santos A.C."/>
            <person name="Julian A.T."/>
            <person name="Pombert J.-F."/>
        </authorList>
    </citation>
    <scope>NUCLEOTIDE SEQUENCE</scope>
    <source>
        <strain evidence="24">ATCC 50604</strain>
    </source>
</reference>
<comment type="similarity">
    <text evidence="5">Belongs to the CCR4/nocturin family.</text>
</comment>
<keyword evidence="16" id="KW-0805">Transcription regulation</keyword>
<proteinExistence type="inferred from homology"/>
<evidence type="ECO:0000256" key="9">
    <source>
        <dbReference type="ARBA" id="ARBA00022722"/>
    </source>
</evidence>
<dbReference type="SUPFAM" id="SSF52058">
    <property type="entry name" value="L domain-like"/>
    <property type="match status" value="1"/>
</dbReference>
<keyword evidence="14" id="KW-0460">Magnesium</keyword>
<evidence type="ECO:0000256" key="20">
    <source>
        <dbReference type="ARBA" id="ARBA00031469"/>
    </source>
</evidence>
<name>A0A9Q9CEE2_ENCHE</name>
<dbReference type="PANTHER" id="PTHR12121">
    <property type="entry name" value="CARBON CATABOLITE REPRESSOR PROTEIN 4"/>
    <property type="match status" value="1"/>
</dbReference>
<dbReference type="PROSITE" id="PS51450">
    <property type="entry name" value="LRR"/>
    <property type="match status" value="2"/>
</dbReference>
<evidence type="ECO:0000256" key="7">
    <source>
        <dbReference type="ARBA" id="ARBA00022490"/>
    </source>
</evidence>
<dbReference type="PANTHER" id="PTHR12121:SF100">
    <property type="entry name" value="POLY(A)-SPECIFIC RIBONUCLEASE"/>
    <property type="match status" value="1"/>
</dbReference>
<comment type="subcellular location">
    <subcellularLocation>
        <location evidence="4">Cytoplasm</location>
    </subcellularLocation>
    <subcellularLocation>
        <location evidence="3">Nucleus</location>
    </subcellularLocation>
</comment>
<dbReference type="Proteomes" id="UP001059546">
    <property type="component" value="Chromosome XI"/>
</dbReference>
<keyword evidence="15" id="KW-0694">RNA-binding</keyword>
<evidence type="ECO:0000256" key="21">
    <source>
        <dbReference type="ARBA" id="ARBA00033317"/>
    </source>
</evidence>
<evidence type="ECO:0000256" key="3">
    <source>
        <dbReference type="ARBA" id="ARBA00004123"/>
    </source>
</evidence>
<evidence type="ECO:0000256" key="11">
    <source>
        <dbReference type="ARBA" id="ARBA00022737"/>
    </source>
</evidence>
<dbReference type="AlphaFoldDB" id="A0A9Q9CEE2"/>
<dbReference type="Pfam" id="PF03372">
    <property type="entry name" value="Exo_endo_phos"/>
    <property type="match status" value="1"/>
</dbReference>
<dbReference type="GO" id="GO:0046872">
    <property type="term" value="F:metal ion binding"/>
    <property type="evidence" value="ECO:0007669"/>
    <property type="project" value="UniProtKB-KW"/>
</dbReference>
<evidence type="ECO:0000256" key="15">
    <source>
        <dbReference type="ARBA" id="ARBA00022884"/>
    </source>
</evidence>
<keyword evidence="10" id="KW-0479">Metal-binding</keyword>
<feature type="domain" description="Disease resistance R13L4/SHOC-2-like LRR" evidence="23">
    <location>
        <begin position="38"/>
        <end position="122"/>
    </location>
</feature>
<dbReference type="InterPro" id="IPR050410">
    <property type="entry name" value="CCR4/nocturin_mRNA_transcr"/>
</dbReference>
<evidence type="ECO:0000256" key="18">
    <source>
        <dbReference type="ARBA" id="ARBA00023242"/>
    </source>
</evidence>
<evidence type="ECO:0000256" key="8">
    <source>
        <dbReference type="ARBA" id="ARBA00022614"/>
    </source>
</evidence>
<evidence type="ECO:0000313" key="26">
    <source>
        <dbReference type="Proteomes" id="UP001059546"/>
    </source>
</evidence>
<dbReference type="GO" id="GO:0005737">
    <property type="term" value="C:cytoplasm"/>
    <property type="evidence" value="ECO:0007669"/>
    <property type="project" value="UniProtKB-SubCell"/>
</dbReference>
<gene>
    <name evidence="24" type="ORF">GPU96_11g21430</name>
    <name evidence="25" type="ORF">PFJ87_11g00810</name>
</gene>
<evidence type="ECO:0000256" key="5">
    <source>
        <dbReference type="ARBA" id="ARBA00010774"/>
    </source>
</evidence>
<keyword evidence="17" id="KW-0804">Transcription</keyword>
<dbReference type="InterPro" id="IPR036691">
    <property type="entry name" value="Endo/exonu/phosph_ase_sf"/>
</dbReference>